<comment type="caution">
    <text evidence="2">The sequence shown here is derived from an EMBL/GenBank/DDBJ whole genome shotgun (WGS) entry which is preliminary data.</text>
</comment>
<proteinExistence type="predicted"/>
<sequence length="277" mass="30894">MTRDIDDDSEDNRTLTTAEHRYDPSIFSPSPSFGRGGDLEDTDYDDDKVLGFGSDSGVARPASTRPLPRKGVAHKVQSKRPARNDNDRGDQNPIPCYQCVVMRTMESVLRGSRLLRLGAGSKITLNKKKTRIAMSVMMALEEENMDCVDLDPLPSPTYRPSRQLARSFVPPPSLTRKRKASPPKPPVAKRTKTTPSGCGSQSQVTKETKRTKSTKDSKKSKDGDKNVSSKVVDLDSSIDNSDDNDDVEDLEDRLLIMQLEFELKKKKRARALAARRR</sequence>
<feature type="region of interest" description="Disordered" evidence="1">
    <location>
        <begin position="1"/>
        <end position="93"/>
    </location>
</feature>
<dbReference type="RefSeq" id="XP_037198055.1">
    <property type="nucleotide sequence ID" value="XM_037336689.1"/>
</dbReference>
<reference evidence="2 3" key="1">
    <citation type="journal article" date="2020" name="Phytopathology">
        <title>A high-quality genome resource of Botrytis fragariae, a new and rapidly spreading fungal pathogen causing strawberry gray mold in the U.S.A.</title>
        <authorList>
            <person name="Wu Y."/>
            <person name="Saski C.A."/>
            <person name="Schnabel G."/>
            <person name="Xiao S."/>
            <person name="Hu M."/>
        </authorList>
    </citation>
    <scope>NUCLEOTIDE SEQUENCE [LARGE SCALE GENOMIC DNA]</scope>
    <source>
        <strain evidence="2 3">BVB16</strain>
    </source>
</reference>
<dbReference type="Proteomes" id="UP000531561">
    <property type="component" value="Unassembled WGS sequence"/>
</dbReference>
<dbReference type="GeneID" id="59260381"/>
<feature type="compositionally biased region" description="Basic and acidic residues" evidence="1">
    <location>
        <begin position="206"/>
        <end position="227"/>
    </location>
</feature>
<dbReference type="EMBL" id="JABFCT010000001">
    <property type="protein sequence ID" value="KAF5879111.1"/>
    <property type="molecule type" value="Genomic_DNA"/>
</dbReference>
<accession>A0A8H6B475</accession>
<dbReference type="OrthoDB" id="10626954at2759"/>
<feature type="compositionally biased region" description="Basic residues" evidence="1">
    <location>
        <begin position="175"/>
        <end position="192"/>
    </location>
</feature>
<protein>
    <submittedName>
        <fullName evidence="2">Uncharacterized protein</fullName>
    </submittedName>
</protein>
<evidence type="ECO:0000313" key="2">
    <source>
        <dbReference type="EMBL" id="KAF5879111.1"/>
    </source>
</evidence>
<feature type="compositionally biased region" description="Basic residues" evidence="1">
    <location>
        <begin position="67"/>
        <end position="81"/>
    </location>
</feature>
<evidence type="ECO:0000313" key="3">
    <source>
        <dbReference type="Proteomes" id="UP000531561"/>
    </source>
</evidence>
<dbReference type="AlphaFoldDB" id="A0A8H6B475"/>
<feature type="compositionally biased region" description="Low complexity" evidence="1">
    <location>
        <begin position="228"/>
        <end position="239"/>
    </location>
</feature>
<keyword evidence="3" id="KW-1185">Reference proteome</keyword>
<evidence type="ECO:0000256" key="1">
    <source>
        <dbReference type="SAM" id="MobiDB-lite"/>
    </source>
</evidence>
<name>A0A8H6B475_9HELO</name>
<feature type="compositionally biased region" description="Acidic residues" evidence="1">
    <location>
        <begin position="1"/>
        <end position="10"/>
    </location>
</feature>
<feature type="compositionally biased region" description="Polar residues" evidence="1">
    <location>
        <begin position="193"/>
        <end position="203"/>
    </location>
</feature>
<organism evidence="2 3">
    <name type="scientific">Botrytis fragariae</name>
    <dbReference type="NCBI Taxonomy" id="1964551"/>
    <lineage>
        <taxon>Eukaryota</taxon>
        <taxon>Fungi</taxon>
        <taxon>Dikarya</taxon>
        <taxon>Ascomycota</taxon>
        <taxon>Pezizomycotina</taxon>
        <taxon>Leotiomycetes</taxon>
        <taxon>Helotiales</taxon>
        <taxon>Sclerotiniaceae</taxon>
        <taxon>Botrytis</taxon>
    </lineage>
</organism>
<feature type="region of interest" description="Disordered" evidence="1">
    <location>
        <begin position="151"/>
        <end position="247"/>
    </location>
</feature>
<gene>
    <name evidence="2" type="ORF">Bfra_006316</name>
</gene>